<protein>
    <submittedName>
        <fullName evidence="7">RNA polymerase sigma factor RpoE</fullName>
    </submittedName>
</protein>
<dbReference type="SUPFAM" id="SSF88659">
    <property type="entry name" value="Sigma3 and sigma4 domains of RNA polymerase sigma factors"/>
    <property type="match status" value="1"/>
</dbReference>
<keyword evidence="4" id="KW-0804">Transcription</keyword>
<evidence type="ECO:0000256" key="3">
    <source>
        <dbReference type="ARBA" id="ARBA00023082"/>
    </source>
</evidence>
<evidence type="ECO:0000259" key="5">
    <source>
        <dbReference type="Pfam" id="PF04542"/>
    </source>
</evidence>
<accession>A0A2G6E8X1</accession>
<evidence type="ECO:0000256" key="2">
    <source>
        <dbReference type="ARBA" id="ARBA00023015"/>
    </source>
</evidence>
<evidence type="ECO:0000313" key="7">
    <source>
        <dbReference type="EMBL" id="PID58540.1"/>
    </source>
</evidence>
<evidence type="ECO:0000259" key="6">
    <source>
        <dbReference type="Pfam" id="PF08281"/>
    </source>
</evidence>
<sequence length="224" mass="25994">MSWARRRPCVYYGTFKRELLSNDSISAKKKTIRQKKTQSRHSDEDLVAASQRGETQAFELLILRYQRQIFNLIYQMTHNAEVVEDLGQDIFLAAFKAIKGFQSKSSFFTWLYRIAINHCKNYLVSSNRAQDFELRYQAEQDKHSGADDYERDPANRLLAKEFAEEMEKAFAQLPPEQRIVLTLCEFQGLSYQEISEIVDCPIGTVRSRLSRARAALEKALGTYL</sequence>
<dbReference type="Proteomes" id="UP000229740">
    <property type="component" value="Unassembled WGS sequence"/>
</dbReference>
<dbReference type="NCBIfam" id="TIGR02937">
    <property type="entry name" value="sigma70-ECF"/>
    <property type="match status" value="1"/>
</dbReference>
<dbReference type="InterPro" id="IPR036388">
    <property type="entry name" value="WH-like_DNA-bd_sf"/>
</dbReference>
<dbReference type="Gene3D" id="1.10.1740.10">
    <property type="match status" value="1"/>
</dbReference>
<keyword evidence="2" id="KW-0805">Transcription regulation</keyword>
<comment type="caution">
    <text evidence="7">The sequence shown here is derived from an EMBL/GenBank/DDBJ whole genome shotgun (WGS) entry which is preliminary data.</text>
</comment>
<dbReference type="InterPro" id="IPR013325">
    <property type="entry name" value="RNA_pol_sigma_r2"/>
</dbReference>
<organism evidence="7 8">
    <name type="scientific">candidate division KSB3 bacterium</name>
    <dbReference type="NCBI Taxonomy" id="2044937"/>
    <lineage>
        <taxon>Bacteria</taxon>
        <taxon>candidate division KSB3</taxon>
    </lineage>
</organism>
<feature type="domain" description="RNA polymerase sigma-70 region 2" evidence="5">
    <location>
        <begin position="61"/>
        <end position="128"/>
    </location>
</feature>
<evidence type="ECO:0000313" key="8">
    <source>
        <dbReference type="Proteomes" id="UP000229740"/>
    </source>
</evidence>
<dbReference type="SUPFAM" id="SSF88946">
    <property type="entry name" value="Sigma2 domain of RNA polymerase sigma factors"/>
    <property type="match status" value="1"/>
</dbReference>
<dbReference type="InterPro" id="IPR007627">
    <property type="entry name" value="RNA_pol_sigma70_r2"/>
</dbReference>
<dbReference type="InterPro" id="IPR013249">
    <property type="entry name" value="RNA_pol_sigma70_r4_t2"/>
</dbReference>
<keyword evidence="3" id="KW-0731">Sigma factor</keyword>
<dbReference type="Pfam" id="PF08281">
    <property type="entry name" value="Sigma70_r4_2"/>
    <property type="match status" value="1"/>
</dbReference>
<dbReference type="GO" id="GO:0016987">
    <property type="term" value="F:sigma factor activity"/>
    <property type="evidence" value="ECO:0007669"/>
    <property type="project" value="UniProtKB-KW"/>
</dbReference>
<proteinExistence type="inferred from homology"/>
<dbReference type="InterPro" id="IPR013324">
    <property type="entry name" value="RNA_pol_sigma_r3/r4-like"/>
</dbReference>
<evidence type="ECO:0000256" key="4">
    <source>
        <dbReference type="ARBA" id="ARBA00023163"/>
    </source>
</evidence>
<dbReference type="GO" id="GO:0006352">
    <property type="term" value="P:DNA-templated transcription initiation"/>
    <property type="evidence" value="ECO:0007669"/>
    <property type="project" value="InterPro"/>
</dbReference>
<comment type="similarity">
    <text evidence="1">Belongs to the sigma-70 factor family. ECF subfamily.</text>
</comment>
<dbReference type="PANTHER" id="PTHR43133:SF53">
    <property type="entry name" value="ECF RNA POLYMERASE SIGMA-E FACTOR"/>
    <property type="match status" value="1"/>
</dbReference>
<name>A0A2G6E8X1_9BACT</name>
<feature type="domain" description="RNA polymerase sigma factor 70 region 4 type 2" evidence="6">
    <location>
        <begin position="164"/>
        <end position="216"/>
    </location>
</feature>
<dbReference type="Gene3D" id="1.10.10.10">
    <property type="entry name" value="Winged helix-like DNA-binding domain superfamily/Winged helix DNA-binding domain"/>
    <property type="match status" value="1"/>
</dbReference>
<dbReference type="CDD" id="cd06171">
    <property type="entry name" value="Sigma70_r4"/>
    <property type="match status" value="1"/>
</dbReference>
<gene>
    <name evidence="7" type="ORF">CSB45_03075</name>
</gene>
<dbReference type="Pfam" id="PF04542">
    <property type="entry name" value="Sigma70_r2"/>
    <property type="match status" value="1"/>
</dbReference>
<dbReference type="InterPro" id="IPR039425">
    <property type="entry name" value="RNA_pol_sigma-70-like"/>
</dbReference>
<dbReference type="PANTHER" id="PTHR43133">
    <property type="entry name" value="RNA POLYMERASE ECF-TYPE SIGMA FACTO"/>
    <property type="match status" value="1"/>
</dbReference>
<reference evidence="7 8" key="1">
    <citation type="submission" date="2017-10" db="EMBL/GenBank/DDBJ databases">
        <title>Novel microbial diversity and functional potential in the marine mammal oral microbiome.</title>
        <authorList>
            <person name="Dudek N.K."/>
            <person name="Sun C.L."/>
            <person name="Burstein D."/>
            <person name="Kantor R.S."/>
            <person name="Aliaga Goltsman D.S."/>
            <person name="Bik E.M."/>
            <person name="Thomas B.C."/>
            <person name="Banfield J.F."/>
            <person name="Relman D.A."/>
        </authorList>
    </citation>
    <scope>NUCLEOTIDE SEQUENCE [LARGE SCALE GENOMIC DNA]</scope>
    <source>
        <strain evidence="7">DOLZORAL124_49_17</strain>
    </source>
</reference>
<dbReference type="GO" id="GO:0003677">
    <property type="term" value="F:DNA binding"/>
    <property type="evidence" value="ECO:0007669"/>
    <property type="project" value="InterPro"/>
</dbReference>
<dbReference type="AlphaFoldDB" id="A0A2G6E8X1"/>
<dbReference type="EMBL" id="PDPS01000022">
    <property type="protein sequence ID" value="PID58540.1"/>
    <property type="molecule type" value="Genomic_DNA"/>
</dbReference>
<evidence type="ECO:0000256" key="1">
    <source>
        <dbReference type="ARBA" id="ARBA00010641"/>
    </source>
</evidence>
<dbReference type="InterPro" id="IPR014284">
    <property type="entry name" value="RNA_pol_sigma-70_dom"/>
</dbReference>